<gene>
    <name evidence="1" type="ORF">MED92_07316</name>
</gene>
<dbReference type="Proteomes" id="UP000002171">
    <property type="component" value="Unassembled WGS sequence"/>
</dbReference>
<dbReference type="EMBL" id="AAOW01000001">
    <property type="protein sequence ID" value="EAR62909.1"/>
    <property type="molecule type" value="Genomic_DNA"/>
</dbReference>
<reference evidence="1 2" key="1">
    <citation type="submission" date="2006-02" db="EMBL/GenBank/DDBJ databases">
        <authorList>
            <person name="Pinhassi J."/>
            <person name="Pedros-Alio C."/>
            <person name="Ferriera S."/>
            <person name="Johnson J."/>
            <person name="Kravitz S."/>
            <person name="Halpern A."/>
            <person name="Remington K."/>
            <person name="Beeson K."/>
            <person name="Tran B."/>
            <person name="Rogers Y.-H."/>
            <person name="Friedman R."/>
            <person name="Venter J.C."/>
        </authorList>
    </citation>
    <scope>NUCLEOTIDE SEQUENCE [LARGE SCALE GENOMIC DNA]</scope>
    <source>
        <strain evidence="1 2">MED92</strain>
    </source>
</reference>
<protein>
    <submittedName>
        <fullName evidence="1">Uncharacterized protein</fullName>
    </submittedName>
</protein>
<dbReference type="AlphaFoldDB" id="A0A7U8C7U8"/>
<evidence type="ECO:0000313" key="1">
    <source>
        <dbReference type="EMBL" id="EAR62909.1"/>
    </source>
</evidence>
<keyword evidence="2" id="KW-1185">Reference proteome</keyword>
<organism evidence="1 2">
    <name type="scientific">Neptuniibacter caesariensis</name>
    <dbReference type="NCBI Taxonomy" id="207954"/>
    <lineage>
        <taxon>Bacteria</taxon>
        <taxon>Pseudomonadati</taxon>
        <taxon>Pseudomonadota</taxon>
        <taxon>Gammaproteobacteria</taxon>
        <taxon>Oceanospirillales</taxon>
        <taxon>Oceanospirillaceae</taxon>
        <taxon>Neptuniibacter</taxon>
    </lineage>
</organism>
<proteinExistence type="predicted"/>
<sequence length="33" mass="3694">MLAGLSAGVLIRCQMIIPSLFLTIKKPCFYAFF</sequence>
<evidence type="ECO:0000313" key="2">
    <source>
        <dbReference type="Proteomes" id="UP000002171"/>
    </source>
</evidence>
<comment type="caution">
    <text evidence="1">The sequence shown here is derived from an EMBL/GenBank/DDBJ whole genome shotgun (WGS) entry which is preliminary data.</text>
</comment>
<accession>A0A7U8C7U8</accession>
<name>A0A7U8C7U8_NEPCE</name>